<name>A0A2A9NZR6_9AGAR</name>
<protein>
    <submittedName>
        <fullName evidence="2">Uncharacterized protein</fullName>
    </submittedName>
</protein>
<dbReference type="EMBL" id="KZ301970">
    <property type="protein sequence ID" value="PFH54191.1"/>
    <property type="molecule type" value="Genomic_DNA"/>
</dbReference>
<evidence type="ECO:0000256" key="1">
    <source>
        <dbReference type="SAM" id="Coils"/>
    </source>
</evidence>
<evidence type="ECO:0000313" key="2">
    <source>
        <dbReference type="EMBL" id="PFH54191.1"/>
    </source>
</evidence>
<proteinExistence type="predicted"/>
<feature type="coiled-coil region" evidence="1">
    <location>
        <begin position="13"/>
        <end position="54"/>
    </location>
</feature>
<dbReference type="Proteomes" id="UP000242287">
    <property type="component" value="Unassembled WGS sequence"/>
</dbReference>
<dbReference type="AlphaFoldDB" id="A0A2A9NZR6"/>
<sequence>MMASQILFFRTRHQQQRMIIDRLKNDVEELKKMNENLRRENSQIRQQFGEQRDQALQSLNSNGKRSWDESHQLDERFQKPRTNASPNAAATSIKPHRHTFTVPHERAPNVVENQDTNYGSALATRRLAEYNWLDSILSFVVITVDCFDPDNTLTKYLQHLFIMRLPCPMNKRHHIFKETDTCKSQVSYIRRTSLRIPTRNVPYRDSSLVNCQPPAQLCMPMFHLFQFNSEMQQGKM</sequence>
<accession>A0A2A9NZR6</accession>
<organism evidence="2 3">
    <name type="scientific">Amanita thiersii Skay4041</name>
    <dbReference type="NCBI Taxonomy" id="703135"/>
    <lineage>
        <taxon>Eukaryota</taxon>
        <taxon>Fungi</taxon>
        <taxon>Dikarya</taxon>
        <taxon>Basidiomycota</taxon>
        <taxon>Agaricomycotina</taxon>
        <taxon>Agaricomycetes</taxon>
        <taxon>Agaricomycetidae</taxon>
        <taxon>Agaricales</taxon>
        <taxon>Pluteineae</taxon>
        <taxon>Amanitaceae</taxon>
        <taxon>Amanita</taxon>
    </lineage>
</organism>
<gene>
    <name evidence="2" type="ORF">AMATHDRAFT_53041</name>
</gene>
<dbReference type="STRING" id="703135.A0A2A9NZR6"/>
<dbReference type="OrthoDB" id="2535391at2759"/>
<reference evidence="2 3" key="1">
    <citation type="submission" date="2014-02" db="EMBL/GenBank/DDBJ databases">
        <title>Transposable element dynamics among asymbiotic and ectomycorrhizal Amanita fungi.</title>
        <authorList>
            <consortium name="DOE Joint Genome Institute"/>
            <person name="Hess J."/>
            <person name="Skrede I."/>
            <person name="Wolfe B."/>
            <person name="LaButti K."/>
            <person name="Ohm R.A."/>
            <person name="Grigoriev I.V."/>
            <person name="Pringle A."/>
        </authorList>
    </citation>
    <scope>NUCLEOTIDE SEQUENCE [LARGE SCALE GENOMIC DNA]</scope>
    <source>
        <strain evidence="2 3">SKay4041</strain>
    </source>
</reference>
<keyword evidence="1" id="KW-0175">Coiled coil</keyword>
<keyword evidence="3" id="KW-1185">Reference proteome</keyword>
<evidence type="ECO:0000313" key="3">
    <source>
        <dbReference type="Proteomes" id="UP000242287"/>
    </source>
</evidence>